<name>A0ABQ2XAU5_9ACTN</name>
<keyword evidence="3" id="KW-1185">Reference proteome</keyword>
<comment type="caution">
    <text evidence="2">The sequence shown here is derived from an EMBL/GenBank/DDBJ whole genome shotgun (WGS) entry which is preliminary data.</text>
</comment>
<evidence type="ECO:0000313" key="3">
    <source>
        <dbReference type="Proteomes" id="UP000617743"/>
    </source>
</evidence>
<gene>
    <name evidence="2" type="ORF">GCM10010383_42010</name>
</gene>
<dbReference type="Pfam" id="PF08892">
    <property type="entry name" value="YqcI_YcgG"/>
    <property type="match status" value="1"/>
</dbReference>
<accession>A0ABQ2XAU5</accession>
<dbReference type="InterPro" id="IPR014988">
    <property type="entry name" value="Uncharacterised_YqcI/YcgG"/>
</dbReference>
<reference evidence="3" key="1">
    <citation type="journal article" date="2019" name="Int. J. Syst. Evol. Microbiol.">
        <title>The Global Catalogue of Microorganisms (GCM) 10K type strain sequencing project: providing services to taxonomists for standard genome sequencing and annotation.</title>
        <authorList>
            <consortium name="The Broad Institute Genomics Platform"/>
            <consortium name="The Broad Institute Genome Sequencing Center for Infectious Disease"/>
            <person name="Wu L."/>
            <person name="Ma J."/>
        </authorList>
    </citation>
    <scope>NUCLEOTIDE SEQUENCE [LARGE SCALE GENOMIC DNA]</scope>
    <source>
        <strain evidence="3">JCM 4866</strain>
    </source>
</reference>
<feature type="region of interest" description="Disordered" evidence="1">
    <location>
        <begin position="214"/>
        <end position="234"/>
    </location>
</feature>
<protein>
    <recommendedName>
        <fullName evidence="4">YqcI/YcgG family protein</fullName>
    </recommendedName>
</protein>
<dbReference type="RefSeq" id="WP_190051790.1">
    <property type="nucleotide sequence ID" value="NZ_BMWC01000005.1"/>
</dbReference>
<dbReference type="PANTHER" id="PTHR40045">
    <property type="entry name" value="YCGG FAMILY PROTEIN"/>
    <property type="match status" value="1"/>
</dbReference>
<dbReference type="PANTHER" id="PTHR40045:SF1">
    <property type="entry name" value="YQCI_YCGG FAMILY PROTEIN"/>
    <property type="match status" value="1"/>
</dbReference>
<sequence length="234" mass="25810">MTAVPVRDQLAAWIESEEFSCLGAKSALRRESLRQVHVGVMGTESATAALHGALTEFVSRDLNPEQNFATIVAVFDGPSGLPEPEFHALLWRQLTDLHAFDADRGFAWAEGADPNPDSPKFGFSVAGHPFFVVGLHENASRITRRFPFPAMAFNSHHQFRRLVENGVYGGLQRRIREREMRLQGSINPNLAEFGESSEARQYSGMATDAQWHCPFAPRDGSAAGPEPATHRPDA</sequence>
<dbReference type="Proteomes" id="UP000617743">
    <property type="component" value="Unassembled WGS sequence"/>
</dbReference>
<dbReference type="EMBL" id="BMWC01000005">
    <property type="protein sequence ID" value="GGX07430.1"/>
    <property type="molecule type" value="Genomic_DNA"/>
</dbReference>
<evidence type="ECO:0000313" key="2">
    <source>
        <dbReference type="EMBL" id="GGX07430.1"/>
    </source>
</evidence>
<proteinExistence type="predicted"/>
<evidence type="ECO:0000256" key="1">
    <source>
        <dbReference type="SAM" id="MobiDB-lite"/>
    </source>
</evidence>
<dbReference type="NCBIfam" id="NF041366">
    <property type="entry name" value="GntA_guanitoxin"/>
    <property type="match status" value="1"/>
</dbReference>
<organism evidence="2 3">
    <name type="scientific">Streptomyces lomondensis</name>
    <dbReference type="NCBI Taxonomy" id="68229"/>
    <lineage>
        <taxon>Bacteria</taxon>
        <taxon>Bacillati</taxon>
        <taxon>Actinomycetota</taxon>
        <taxon>Actinomycetes</taxon>
        <taxon>Kitasatosporales</taxon>
        <taxon>Streptomycetaceae</taxon>
        <taxon>Streptomyces</taxon>
    </lineage>
</organism>
<evidence type="ECO:0008006" key="4">
    <source>
        <dbReference type="Google" id="ProtNLM"/>
    </source>
</evidence>